<dbReference type="InterPro" id="IPR016796">
    <property type="entry name" value="UCP021774"/>
</dbReference>
<sequence>MGYGYQRVINDLFENVEIRTRESIEEQGFGVLTEVNVRETLKIKLDVEFSKYMILGVCNPPIAFDALKIDKGVGLFMPCNIVLWENEDGSTTVSAFDTTIMSDRIQNDEIEELAHRVNKILKTALDKI</sequence>
<proteinExistence type="predicted"/>
<dbReference type="PANTHER" id="PTHR38342:SF1">
    <property type="entry name" value="SLR5037 PROTEIN"/>
    <property type="match status" value="1"/>
</dbReference>
<feature type="domain" description="DUF302" evidence="1">
    <location>
        <begin position="36"/>
        <end position="97"/>
    </location>
</feature>
<dbReference type="InterPro" id="IPR035923">
    <property type="entry name" value="TT1751-like_sf"/>
</dbReference>
<dbReference type="PANTHER" id="PTHR38342">
    <property type="entry name" value="SLR5037 PROTEIN"/>
    <property type="match status" value="1"/>
</dbReference>
<dbReference type="SUPFAM" id="SSF103247">
    <property type="entry name" value="TT1751-like"/>
    <property type="match status" value="1"/>
</dbReference>
<gene>
    <name evidence="2" type="ORF">METZ01_LOCUS120709</name>
</gene>
<protein>
    <recommendedName>
        <fullName evidence="1">DUF302 domain-containing protein</fullName>
    </recommendedName>
</protein>
<evidence type="ECO:0000313" key="2">
    <source>
        <dbReference type="EMBL" id="SVA67855.1"/>
    </source>
</evidence>
<accession>A0A381XT17</accession>
<reference evidence="2" key="1">
    <citation type="submission" date="2018-05" db="EMBL/GenBank/DDBJ databases">
        <authorList>
            <person name="Lanie J.A."/>
            <person name="Ng W.-L."/>
            <person name="Kazmierczak K.M."/>
            <person name="Andrzejewski T.M."/>
            <person name="Davidsen T.M."/>
            <person name="Wayne K.J."/>
            <person name="Tettelin H."/>
            <person name="Glass J.I."/>
            <person name="Rusch D."/>
            <person name="Podicherti R."/>
            <person name="Tsui H.-C.T."/>
            <person name="Winkler M.E."/>
        </authorList>
    </citation>
    <scope>NUCLEOTIDE SEQUENCE</scope>
</reference>
<dbReference type="CDD" id="cd14797">
    <property type="entry name" value="DUF302"/>
    <property type="match status" value="1"/>
</dbReference>
<dbReference type="AlphaFoldDB" id="A0A381XT17"/>
<dbReference type="PIRSF" id="PIRSF021774">
    <property type="entry name" value="UCP021774"/>
    <property type="match status" value="1"/>
</dbReference>
<dbReference type="EMBL" id="UINC01016266">
    <property type="protein sequence ID" value="SVA67855.1"/>
    <property type="molecule type" value="Genomic_DNA"/>
</dbReference>
<dbReference type="Gene3D" id="3.30.310.70">
    <property type="entry name" value="TT1751-like domain"/>
    <property type="match status" value="1"/>
</dbReference>
<dbReference type="InterPro" id="IPR005180">
    <property type="entry name" value="DUF302"/>
</dbReference>
<dbReference type="Pfam" id="PF03625">
    <property type="entry name" value="DUF302"/>
    <property type="match status" value="1"/>
</dbReference>
<organism evidence="2">
    <name type="scientific">marine metagenome</name>
    <dbReference type="NCBI Taxonomy" id="408172"/>
    <lineage>
        <taxon>unclassified sequences</taxon>
        <taxon>metagenomes</taxon>
        <taxon>ecological metagenomes</taxon>
    </lineage>
</organism>
<evidence type="ECO:0000259" key="1">
    <source>
        <dbReference type="Pfam" id="PF03625"/>
    </source>
</evidence>
<name>A0A381XT17_9ZZZZ</name>